<comment type="caution">
    <text evidence="3">The sequence shown here is derived from an EMBL/GenBank/DDBJ whole genome shotgun (WGS) entry which is preliminary data.</text>
</comment>
<dbReference type="EMBL" id="PVUE01000002">
    <property type="protein sequence ID" value="PRZ43460.1"/>
    <property type="molecule type" value="Genomic_DNA"/>
</dbReference>
<proteinExistence type="predicted"/>
<dbReference type="AlphaFoldDB" id="A0A2T1A4D3"/>
<evidence type="ECO:0000313" key="3">
    <source>
        <dbReference type="EMBL" id="PRZ43460.1"/>
    </source>
</evidence>
<evidence type="ECO:0000256" key="2">
    <source>
        <dbReference type="SAM" id="Phobius"/>
    </source>
</evidence>
<feature type="transmembrane region" description="Helical" evidence="2">
    <location>
        <begin position="5"/>
        <end position="25"/>
    </location>
</feature>
<feature type="compositionally biased region" description="Polar residues" evidence="1">
    <location>
        <begin position="163"/>
        <end position="182"/>
    </location>
</feature>
<feature type="region of interest" description="Disordered" evidence="1">
    <location>
        <begin position="161"/>
        <end position="182"/>
    </location>
</feature>
<dbReference type="Proteomes" id="UP000237752">
    <property type="component" value="Unassembled WGS sequence"/>
</dbReference>
<evidence type="ECO:0000313" key="4">
    <source>
        <dbReference type="Proteomes" id="UP000237752"/>
    </source>
</evidence>
<keyword evidence="2" id="KW-0472">Membrane</keyword>
<sequence>MKRAAFRWVAGIVSAGIVGALGYTIGNGFQITPEPVLFAAAAVVLLGIGILLATMRPPDEPRWDDLAMRRRTSDRSLDTPGVAPYIAPDESSRRRLSATLKTIIDDKVRSAYGFDPATNPERARAAMPPRVHEFRFDEDPVRRLVKTSYVERLVTEIERTGTERTYLQSSEHTAPNQGQGTE</sequence>
<reference evidence="3 4" key="1">
    <citation type="submission" date="2018-03" db="EMBL/GenBank/DDBJ databases">
        <title>Genomic Encyclopedia of Archaeal and Bacterial Type Strains, Phase II (KMG-II): from individual species to whole genera.</title>
        <authorList>
            <person name="Goeker M."/>
        </authorList>
    </citation>
    <scope>NUCLEOTIDE SEQUENCE [LARGE SCALE GENOMIC DNA]</scope>
    <source>
        <strain evidence="3 4">DSM 100065</strain>
    </source>
</reference>
<organism evidence="3 4">
    <name type="scientific">Antricoccus suffuscus</name>
    <dbReference type="NCBI Taxonomy" id="1629062"/>
    <lineage>
        <taxon>Bacteria</taxon>
        <taxon>Bacillati</taxon>
        <taxon>Actinomycetota</taxon>
        <taxon>Actinomycetes</taxon>
        <taxon>Geodermatophilales</taxon>
        <taxon>Antricoccaceae</taxon>
        <taxon>Antricoccus</taxon>
    </lineage>
</organism>
<evidence type="ECO:0000256" key="1">
    <source>
        <dbReference type="SAM" id="MobiDB-lite"/>
    </source>
</evidence>
<accession>A0A2T1A4D3</accession>
<feature type="transmembrane region" description="Helical" evidence="2">
    <location>
        <begin position="37"/>
        <end position="55"/>
    </location>
</feature>
<keyword evidence="2" id="KW-0812">Transmembrane</keyword>
<gene>
    <name evidence="3" type="ORF">CLV47_102146</name>
</gene>
<keyword evidence="4" id="KW-1185">Reference proteome</keyword>
<protein>
    <submittedName>
        <fullName evidence="3">Uncharacterized protein</fullName>
    </submittedName>
</protein>
<keyword evidence="2" id="KW-1133">Transmembrane helix</keyword>
<dbReference type="RefSeq" id="WP_106347623.1">
    <property type="nucleotide sequence ID" value="NZ_PVUE01000002.1"/>
</dbReference>
<name>A0A2T1A4D3_9ACTN</name>